<dbReference type="Proteomes" id="UP000593574">
    <property type="component" value="Unassembled WGS sequence"/>
</dbReference>
<comment type="caution">
    <text evidence="1">The sequence shown here is derived from an EMBL/GenBank/DDBJ whole genome shotgun (WGS) entry which is preliminary data.</text>
</comment>
<sequence>MEIEGDFQYFEREALPLDGTDRAMNKFQKQTKNPLGNGDSIMEPLEGKKASFEYTLMNSILSGRITYVNRIGKDRELVMDLENDDYMARLSSMMDYDK</sequence>
<proteinExistence type="predicted"/>
<protein>
    <submittedName>
        <fullName evidence="1">Uncharacterized protein</fullName>
    </submittedName>
</protein>
<gene>
    <name evidence="1" type="ORF">Golax_015152</name>
</gene>
<accession>A0A7J8ZXG9</accession>
<name>A0A7J8ZXG9_9ROSI</name>
<dbReference type="AlphaFoldDB" id="A0A7J8ZXG9"/>
<dbReference type="EMBL" id="JABEZV010000007">
    <property type="protein sequence ID" value="MBA0716312.1"/>
    <property type="molecule type" value="Genomic_DNA"/>
</dbReference>
<organism evidence="1 2">
    <name type="scientific">Gossypium laxum</name>
    <dbReference type="NCBI Taxonomy" id="34288"/>
    <lineage>
        <taxon>Eukaryota</taxon>
        <taxon>Viridiplantae</taxon>
        <taxon>Streptophyta</taxon>
        <taxon>Embryophyta</taxon>
        <taxon>Tracheophyta</taxon>
        <taxon>Spermatophyta</taxon>
        <taxon>Magnoliopsida</taxon>
        <taxon>eudicotyledons</taxon>
        <taxon>Gunneridae</taxon>
        <taxon>Pentapetalae</taxon>
        <taxon>rosids</taxon>
        <taxon>malvids</taxon>
        <taxon>Malvales</taxon>
        <taxon>Malvaceae</taxon>
        <taxon>Malvoideae</taxon>
        <taxon>Gossypium</taxon>
    </lineage>
</organism>
<keyword evidence="2" id="KW-1185">Reference proteome</keyword>
<evidence type="ECO:0000313" key="2">
    <source>
        <dbReference type="Proteomes" id="UP000593574"/>
    </source>
</evidence>
<reference evidence="1 2" key="1">
    <citation type="journal article" date="2019" name="Genome Biol. Evol.">
        <title>Insights into the evolution of the New World diploid cottons (Gossypium, subgenus Houzingenia) based on genome sequencing.</title>
        <authorList>
            <person name="Grover C.E."/>
            <person name="Arick M.A. 2nd"/>
            <person name="Thrash A."/>
            <person name="Conover J.L."/>
            <person name="Sanders W.S."/>
            <person name="Peterson D.G."/>
            <person name="Frelichowski J.E."/>
            <person name="Scheffler J.A."/>
            <person name="Scheffler B.E."/>
            <person name="Wendel J.F."/>
        </authorList>
    </citation>
    <scope>NUCLEOTIDE SEQUENCE [LARGE SCALE GENOMIC DNA]</scope>
    <source>
        <strain evidence="1">4</strain>
        <tissue evidence="1">Leaf</tissue>
    </source>
</reference>
<evidence type="ECO:0000313" key="1">
    <source>
        <dbReference type="EMBL" id="MBA0716312.1"/>
    </source>
</evidence>
<feature type="non-terminal residue" evidence="1">
    <location>
        <position position="1"/>
    </location>
</feature>